<dbReference type="GO" id="GO:0016887">
    <property type="term" value="F:ATP hydrolysis activity"/>
    <property type="evidence" value="ECO:0007669"/>
    <property type="project" value="InterPro"/>
</dbReference>
<dbReference type="AlphaFoldDB" id="A0A2N5MZR3"/>
<dbReference type="PROSITE" id="PS00662">
    <property type="entry name" value="T2SP_E"/>
    <property type="match status" value="1"/>
</dbReference>
<dbReference type="EMBL" id="NFEZ01000004">
    <property type="protein sequence ID" value="PLT43568.1"/>
    <property type="molecule type" value="Genomic_DNA"/>
</dbReference>
<dbReference type="InterPro" id="IPR050921">
    <property type="entry name" value="T4SS_GSP_E_ATPase"/>
</dbReference>
<sequence length="349" mass="37548">MNEPQGLLRELLREARERGASDLHLAAGAPPLLRIDGALAPAVSLAEPLGREQAEALLLPLLGSRRERFDAEGEADLACETDGCRYRLNVFRRLGGLGLAARVLPNGTPTLEELGLSRMLTDWAQRRQGLLLVTGPTGSGKSSTLAALVGHLSRTRSLHIVTLEDPIEHVYPQERSLIDQREIGRDTASFASGLRAALRQAPDVILVGEMRDAETMAAALTAAETGHLVLSTLHTADAPQAVDRIVDAFGTDRQGQIRAQLASLLIGVHAQRLLRRAGGRGRVCAAEILVNTPAVANLIRTEKVHQLRGVMQTGRQQGMATLESSVQELLRQGAADPADARAYLQERGE</sequence>
<dbReference type="SUPFAM" id="SSF52540">
    <property type="entry name" value="P-loop containing nucleoside triphosphate hydrolases"/>
    <property type="match status" value="1"/>
</dbReference>
<dbReference type="GO" id="GO:0005524">
    <property type="term" value="F:ATP binding"/>
    <property type="evidence" value="ECO:0007669"/>
    <property type="project" value="InterPro"/>
</dbReference>
<evidence type="ECO:0000313" key="3">
    <source>
        <dbReference type="EMBL" id="PLT43568.1"/>
    </source>
</evidence>
<keyword evidence="4" id="KW-1185">Reference proteome</keyword>
<evidence type="ECO:0000256" key="1">
    <source>
        <dbReference type="ARBA" id="ARBA00006611"/>
    </source>
</evidence>
<comment type="caution">
    <text evidence="3">The sequence shown here is derived from an EMBL/GenBank/DDBJ whole genome shotgun (WGS) entry which is preliminary data.</text>
</comment>
<dbReference type="Gene3D" id="3.30.450.90">
    <property type="match status" value="1"/>
</dbReference>
<dbReference type="Gene3D" id="3.40.50.300">
    <property type="entry name" value="P-loop containing nucleotide triphosphate hydrolases"/>
    <property type="match status" value="1"/>
</dbReference>
<accession>A0A2N5MZR3</accession>
<feature type="domain" description="Bacterial type II secretion system protein E" evidence="2">
    <location>
        <begin position="198"/>
        <end position="212"/>
    </location>
</feature>
<dbReference type="InterPro" id="IPR006321">
    <property type="entry name" value="PilT/PilU"/>
</dbReference>
<dbReference type="Pfam" id="PF00437">
    <property type="entry name" value="T2SSE"/>
    <property type="match status" value="1"/>
</dbReference>
<dbReference type="RefSeq" id="WP_101808274.1">
    <property type="nucleotide sequence ID" value="NZ_NFEZ01000004.1"/>
</dbReference>
<proteinExistence type="inferred from homology"/>
<protein>
    <submittedName>
        <fullName evidence="3">Twitching motility protein PilT</fullName>
    </submittedName>
</protein>
<dbReference type="InterPro" id="IPR003593">
    <property type="entry name" value="AAA+_ATPase"/>
</dbReference>
<evidence type="ECO:0000313" key="4">
    <source>
        <dbReference type="Proteomes" id="UP000234789"/>
    </source>
</evidence>
<name>A0A2N5MZR3_9BACL</name>
<gene>
    <name evidence="3" type="ORF">B8V81_1999</name>
</gene>
<dbReference type="CDD" id="cd01131">
    <property type="entry name" value="PilT"/>
    <property type="match status" value="1"/>
</dbReference>
<dbReference type="Proteomes" id="UP000234789">
    <property type="component" value="Unassembled WGS sequence"/>
</dbReference>
<comment type="similarity">
    <text evidence="1">Belongs to the GSP E family.</text>
</comment>
<dbReference type="PANTHER" id="PTHR30486">
    <property type="entry name" value="TWITCHING MOTILITY PROTEIN PILT"/>
    <property type="match status" value="1"/>
</dbReference>
<dbReference type="NCBIfam" id="TIGR01420">
    <property type="entry name" value="pilT_fam"/>
    <property type="match status" value="1"/>
</dbReference>
<reference evidence="3 4" key="1">
    <citation type="submission" date="2017-05" db="EMBL/GenBank/DDBJ databases">
        <title>Functional genome analysis of Paenibacillus pasadenensis strain R16: insights on endophytic life style and antifungal activity.</title>
        <authorList>
            <person name="Passera A."/>
            <person name="Marcolungo L."/>
            <person name="Casati P."/>
            <person name="Brasca M."/>
            <person name="Quaglino F."/>
            <person name="Delledonne M."/>
        </authorList>
    </citation>
    <scope>NUCLEOTIDE SEQUENCE [LARGE SCALE GENOMIC DNA]</scope>
    <source>
        <strain evidence="3 4">R16</strain>
    </source>
</reference>
<organism evidence="3 4">
    <name type="scientific">Paenibacillus pasadenensis</name>
    <dbReference type="NCBI Taxonomy" id="217090"/>
    <lineage>
        <taxon>Bacteria</taxon>
        <taxon>Bacillati</taxon>
        <taxon>Bacillota</taxon>
        <taxon>Bacilli</taxon>
        <taxon>Bacillales</taxon>
        <taxon>Paenibacillaceae</taxon>
        <taxon>Paenibacillus</taxon>
    </lineage>
</organism>
<evidence type="ECO:0000259" key="2">
    <source>
        <dbReference type="PROSITE" id="PS00662"/>
    </source>
</evidence>
<dbReference type="SMART" id="SM00382">
    <property type="entry name" value="AAA"/>
    <property type="match status" value="1"/>
</dbReference>
<dbReference type="InterPro" id="IPR027417">
    <property type="entry name" value="P-loop_NTPase"/>
</dbReference>
<dbReference type="InterPro" id="IPR001482">
    <property type="entry name" value="T2SS/T4SS_dom"/>
</dbReference>